<dbReference type="SUPFAM" id="SSF64438">
    <property type="entry name" value="CNF1/YfiH-like putative cysteine hydrolases"/>
    <property type="match status" value="1"/>
</dbReference>
<dbReference type="Pfam" id="PF02578">
    <property type="entry name" value="Cu-oxidase_4"/>
    <property type="match status" value="1"/>
</dbReference>
<comment type="catalytic activity">
    <reaction evidence="9">
        <text>S-methyl-5'-thioadenosine + phosphate = 5-(methylsulfanyl)-alpha-D-ribose 1-phosphate + adenine</text>
        <dbReference type="Rhea" id="RHEA:11852"/>
        <dbReference type="ChEBI" id="CHEBI:16708"/>
        <dbReference type="ChEBI" id="CHEBI:17509"/>
        <dbReference type="ChEBI" id="CHEBI:43474"/>
        <dbReference type="ChEBI" id="CHEBI:58533"/>
        <dbReference type="EC" id="2.4.2.28"/>
    </reaction>
    <physiologicalReaction direction="left-to-right" evidence="9">
        <dbReference type="Rhea" id="RHEA:11853"/>
    </physiologicalReaction>
</comment>
<keyword evidence="3" id="KW-0808">Transferase</keyword>
<keyword evidence="5" id="KW-0378">Hydrolase</keyword>
<comment type="similarity">
    <text evidence="2 10">Belongs to the purine nucleoside phosphorylase YfiH/LACC1 family.</text>
</comment>
<dbReference type="eggNOG" id="COG1496">
    <property type="taxonomic scope" value="Bacteria"/>
</dbReference>
<gene>
    <name evidence="11" type="ORF">DS2_07036</name>
</gene>
<dbReference type="GO" id="GO:0005507">
    <property type="term" value="F:copper ion binding"/>
    <property type="evidence" value="ECO:0007669"/>
    <property type="project" value="TreeGrafter"/>
</dbReference>
<reference evidence="11 12" key="1">
    <citation type="journal article" date="2014" name="Genome Announc.">
        <title>Draft Genome Sequence of the Agar-Degrading Bacterium Catenovulum sp. Strain DS-2, Isolated from Intestines of Haliotis diversicolor.</title>
        <authorList>
            <person name="Shan D."/>
            <person name="Li X."/>
            <person name="Gu Z."/>
            <person name="Wei G."/>
            <person name="Gao Z."/>
            <person name="Shao Z."/>
        </authorList>
    </citation>
    <scope>NUCLEOTIDE SEQUENCE [LARGE SCALE GENOMIC DNA]</scope>
    <source>
        <strain evidence="11 12">DS-2</strain>
    </source>
</reference>
<dbReference type="PANTHER" id="PTHR30616:SF2">
    <property type="entry name" value="PURINE NUCLEOSIDE PHOSPHORYLASE LACC1"/>
    <property type="match status" value="1"/>
</dbReference>
<sequence>MTKAKRCFVPNWPAPSKVKAMQTTRLDGLSTAPYTSFNLAMHVADDAAVVEQNRQLLAIEHPIVWLEQVHGNNCIDLSKLDNFASAPVADASMTHKSKQVCVVMTADCLPVLLTDKNANFVAAVHCGWRGLQQQLLTQVIQSAMRKHSLEPNDILVWFGPAIGPDAFEVGAEVKQAFVEVSDGYTQAFKPSSNSCKFIADIFKLAIIELNKLNVTEIYSDFECTVSNNDKYFSYRKEGVTGR</sequence>
<organism evidence="11 12">
    <name type="scientific">Catenovulum agarivorans DS-2</name>
    <dbReference type="NCBI Taxonomy" id="1328313"/>
    <lineage>
        <taxon>Bacteria</taxon>
        <taxon>Pseudomonadati</taxon>
        <taxon>Pseudomonadota</taxon>
        <taxon>Gammaproteobacteria</taxon>
        <taxon>Alteromonadales</taxon>
        <taxon>Alteromonadaceae</taxon>
        <taxon>Catenovulum</taxon>
    </lineage>
</organism>
<dbReference type="STRING" id="1328313.DS2_07036"/>
<dbReference type="GO" id="GO:0017061">
    <property type="term" value="F:S-methyl-5-thioadenosine phosphorylase activity"/>
    <property type="evidence" value="ECO:0007669"/>
    <property type="project" value="UniProtKB-EC"/>
</dbReference>
<dbReference type="NCBIfam" id="TIGR00726">
    <property type="entry name" value="peptidoglycan editing factor PgeF"/>
    <property type="match status" value="1"/>
</dbReference>
<dbReference type="EMBL" id="ARZY01000009">
    <property type="protein sequence ID" value="EWH10786.1"/>
    <property type="molecule type" value="Genomic_DNA"/>
</dbReference>
<evidence type="ECO:0000256" key="7">
    <source>
        <dbReference type="ARBA" id="ARBA00047989"/>
    </source>
</evidence>
<dbReference type="InterPro" id="IPR011324">
    <property type="entry name" value="Cytotoxic_necrot_fac-like_cat"/>
</dbReference>
<evidence type="ECO:0000256" key="6">
    <source>
        <dbReference type="ARBA" id="ARBA00022833"/>
    </source>
</evidence>
<dbReference type="CDD" id="cd16833">
    <property type="entry name" value="YfiH"/>
    <property type="match status" value="1"/>
</dbReference>
<evidence type="ECO:0000313" key="12">
    <source>
        <dbReference type="Proteomes" id="UP000019276"/>
    </source>
</evidence>
<evidence type="ECO:0000256" key="3">
    <source>
        <dbReference type="ARBA" id="ARBA00022679"/>
    </source>
</evidence>
<protein>
    <recommendedName>
        <fullName evidence="10">Purine nucleoside phosphorylase</fullName>
    </recommendedName>
</protein>
<feature type="non-terminal residue" evidence="11">
    <location>
        <position position="242"/>
    </location>
</feature>
<dbReference type="AlphaFoldDB" id="W7QFW7"/>
<keyword evidence="6" id="KW-0862">Zinc</keyword>
<evidence type="ECO:0000313" key="11">
    <source>
        <dbReference type="EMBL" id="EWH10786.1"/>
    </source>
</evidence>
<evidence type="ECO:0000256" key="5">
    <source>
        <dbReference type="ARBA" id="ARBA00022801"/>
    </source>
</evidence>
<dbReference type="InterPro" id="IPR003730">
    <property type="entry name" value="Cu_polyphenol_OxRdtase"/>
</dbReference>
<dbReference type="Gene3D" id="3.60.140.10">
    <property type="entry name" value="CNF1/YfiH-like putative cysteine hydrolases"/>
    <property type="match status" value="1"/>
</dbReference>
<evidence type="ECO:0000256" key="10">
    <source>
        <dbReference type="RuleBase" id="RU361274"/>
    </source>
</evidence>
<keyword evidence="12" id="KW-1185">Reference proteome</keyword>
<dbReference type="InterPro" id="IPR038371">
    <property type="entry name" value="Cu_polyphenol_OxRdtase_sf"/>
</dbReference>
<evidence type="ECO:0000256" key="8">
    <source>
        <dbReference type="ARBA" id="ARBA00048968"/>
    </source>
</evidence>
<dbReference type="PANTHER" id="PTHR30616">
    <property type="entry name" value="UNCHARACTERIZED PROTEIN YFIH"/>
    <property type="match status" value="1"/>
</dbReference>
<name>W7QFW7_9ALTE</name>
<evidence type="ECO:0000256" key="9">
    <source>
        <dbReference type="ARBA" id="ARBA00049893"/>
    </source>
</evidence>
<comment type="catalytic activity">
    <reaction evidence="8">
        <text>adenosine + phosphate = alpha-D-ribose 1-phosphate + adenine</text>
        <dbReference type="Rhea" id="RHEA:27642"/>
        <dbReference type="ChEBI" id="CHEBI:16335"/>
        <dbReference type="ChEBI" id="CHEBI:16708"/>
        <dbReference type="ChEBI" id="CHEBI:43474"/>
        <dbReference type="ChEBI" id="CHEBI:57720"/>
        <dbReference type="EC" id="2.4.2.1"/>
    </reaction>
    <physiologicalReaction direction="left-to-right" evidence="8">
        <dbReference type="Rhea" id="RHEA:27643"/>
    </physiologicalReaction>
</comment>
<proteinExistence type="inferred from homology"/>
<comment type="catalytic activity">
    <reaction evidence="7">
        <text>adenosine + H2O + H(+) = inosine + NH4(+)</text>
        <dbReference type="Rhea" id="RHEA:24408"/>
        <dbReference type="ChEBI" id="CHEBI:15377"/>
        <dbReference type="ChEBI" id="CHEBI:15378"/>
        <dbReference type="ChEBI" id="CHEBI:16335"/>
        <dbReference type="ChEBI" id="CHEBI:17596"/>
        <dbReference type="ChEBI" id="CHEBI:28938"/>
        <dbReference type="EC" id="3.5.4.4"/>
    </reaction>
    <physiologicalReaction direction="left-to-right" evidence="7">
        <dbReference type="Rhea" id="RHEA:24409"/>
    </physiologicalReaction>
</comment>
<evidence type="ECO:0000256" key="4">
    <source>
        <dbReference type="ARBA" id="ARBA00022723"/>
    </source>
</evidence>
<comment type="catalytic activity">
    <reaction evidence="1">
        <text>inosine + phosphate = alpha-D-ribose 1-phosphate + hypoxanthine</text>
        <dbReference type="Rhea" id="RHEA:27646"/>
        <dbReference type="ChEBI" id="CHEBI:17368"/>
        <dbReference type="ChEBI" id="CHEBI:17596"/>
        <dbReference type="ChEBI" id="CHEBI:43474"/>
        <dbReference type="ChEBI" id="CHEBI:57720"/>
        <dbReference type="EC" id="2.4.2.1"/>
    </reaction>
    <physiologicalReaction direction="left-to-right" evidence="1">
        <dbReference type="Rhea" id="RHEA:27647"/>
    </physiologicalReaction>
</comment>
<comment type="caution">
    <text evidence="11">The sequence shown here is derived from an EMBL/GenBank/DDBJ whole genome shotgun (WGS) entry which is preliminary data.</text>
</comment>
<accession>W7QFW7</accession>
<dbReference type="Proteomes" id="UP000019276">
    <property type="component" value="Unassembled WGS sequence"/>
</dbReference>
<evidence type="ECO:0000256" key="2">
    <source>
        <dbReference type="ARBA" id="ARBA00007353"/>
    </source>
</evidence>
<keyword evidence="4" id="KW-0479">Metal-binding</keyword>
<dbReference type="RefSeq" id="WP_035013976.1">
    <property type="nucleotide sequence ID" value="NZ_ARZY01000009.1"/>
</dbReference>
<dbReference type="GO" id="GO:0016787">
    <property type="term" value="F:hydrolase activity"/>
    <property type="evidence" value="ECO:0007669"/>
    <property type="project" value="UniProtKB-KW"/>
</dbReference>
<dbReference type="OrthoDB" id="4279at2"/>
<evidence type="ECO:0000256" key="1">
    <source>
        <dbReference type="ARBA" id="ARBA00000553"/>
    </source>
</evidence>